<evidence type="ECO:0000313" key="2">
    <source>
        <dbReference type="EMBL" id="XBX81233.1"/>
    </source>
</evidence>
<evidence type="ECO:0008006" key="3">
    <source>
        <dbReference type="Google" id="ProtNLM"/>
    </source>
</evidence>
<dbReference type="RefSeq" id="WP_350347255.1">
    <property type="nucleotide sequence ID" value="NZ_CP158374.1"/>
</dbReference>
<reference evidence="2" key="1">
    <citation type="submission" date="2024-05" db="EMBL/GenBank/DDBJ databases">
        <authorList>
            <person name="Yu L."/>
        </authorList>
    </citation>
    <scope>NUCLEOTIDE SEQUENCE</scope>
    <source>
        <strain evidence="2">G08B096</strain>
    </source>
</reference>
<evidence type="ECO:0000256" key="1">
    <source>
        <dbReference type="SAM" id="MobiDB-lite"/>
    </source>
</evidence>
<organism evidence="2">
    <name type="scientific">Agromyces sp. G08B096</name>
    <dbReference type="NCBI Taxonomy" id="3156399"/>
    <lineage>
        <taxon>Bacteria</taxon>
        <taxon>Bacillati</taxon>
        <taxon>Actinomycetota</taxon>
        <taxon>Actinomycetes</taxon>
        <taxon>Micrococcales</taxon>
        <taxon>Microbacteriaceae</taxon>
        <taxon>Agromyces</taxon>
    </lineage>
</organism>
<feature type="compositionally biased region" description="Polar residues" evidence="1">
    <location>
        <begin position="1"/>
        <end position="10"/>
    </location>
</feature>
<protein>
    <recommendedName>
        <fullName evidence="3">Scaffolding protein</fullName>
    </recommendedName>
</protein>
<sequence>MSEQASNTQHDLIDISTYADAEPVYMPGPARPSKLALMGIRFMTDEGDGTGAGDPPTDPPSSSTPPWGDDPSKFDPDKAWKLIQNVKGDLVEERTKREQAIKDAVEQAQKSTLAEFAKLLTGGEPEETDPEKLKARVTDLSTQIQSKDGELTKAQADVKAANLSTAVALLAPSLGGNAKLLLANEEFKTSIASAEPTDEAAITAAITKALQANAALKQPPARSGAGEHTGPTVQSLEAQLKAATEKGEWRETIRLKRAIAAAKTATGN</sequence>
<dbReference type="AlphaFoldDB" id="A0AAU7W3G2"/>
<feature type="region of interest" description="Disordered" evidence="1">
    <location>
        <begin position="1"/>
        <end position="77"/>
    </location>
</feature>
<dbReference type="EMBL" id="CP158374">
    <property type="protein sequence ID" value="XBX81233.1"/>
    <property type="molecule type" value="Genomic_DNA"/>
</dbReference>
<accession>A0AAU7W3G2</accession>
<name>A0AAU7W3G2_9MICO</name>
<gene>
    <name evidence="2" type="ORF">ABIQ69_11500</name>
</gene>
<feature type="region of interest" description="Disordered" evidence="1">
    <location>
        <begin position="216"/>
        <end position="247"/>
    </location>
</feature>
<proteinExistence type="predicted"/>